<name>A0A6N8DR08_RHOAC</name>
<dbReference type="Gene3D" id="3.90.550.10">
    <property type="entry name" value="Spore Coat Polysaccharide Biosynthesis Protein SpsA, Chain A"/>
    <property type="match status" value="1"/>
</dbReference>
<dbReference type="InterPro" id="IPR029044">
    <property type="entry name" value="Nucleotide-diphossugar_trans"/>
</dbReference>
<comment type="similarity">
    <text evidence="3">Belongs to the polysaccharide deacetylase family.</text>
</comment>
<dbReference type="GO" id="GO:0016810">
    <property type="term" value="F:hydrolase activity, acting on carbon-nitrogen (but not peptide) bonds"/>
    <property type="evidence" value="ECO:0007669"/>
    <property type="project" value="InterPro"/>
</dbReference>
<dbReference type="GO" id="GO:0005576">
    <property type="term" value="C:extracellular region"/>
    <property type="evidence" value="ECO:0007669"/>
    <property type="project" value="UniProtKB-SubCell"/>
</dbReference>
<evidence type="ECO:0000256" key="4">
    <source>
        <dbReference type="ARBA" id="ARBA00020071"/>
    </source>
</evidence>
<dbReference type="PANTHER" id="PTHR34216:SF3">
    <property type="entry name" value="POLY-BETA-1,6-N-ACETYL-D-GLUCOSAMINE N-DEACETYLASE"/>
    <property type="match status" value="1"/>
</dbReference>
<evidence type="ECO:0000256" key="5">
    <source>
        <dbReference type="ARBA" id="ARBA00022729"/>
    </source>
</evidence>
<dbReference type="SUPFAM" id="SSF53448">
    <property type="entry name" value="Nucleotide-diphospho-sugar transferases"/>
    <property type="match status" value="1"/>
</dbReference>
<reference evidence="8 9" key="1">
    <citation type="submission" date="2019-11" db="EMBL/GenBank/DDBJ databases">
        <title>Whole-genome sequence of a Rhodoblastus acidophilus DSM 142.</title>
        <authorList>
            <person name="Kyndt J.A."/>
            <person name="Meyer T.E."/>
        </authorList>
    </citation>
    <scope>NUCLEOTIDE SEQUENCE [LARGE SCALE GENOMIC DNA]</scope>
    <source>
        <strain evidence="8 9">DSM 142</strain>
    </source>
</reference>
<sequence>MNEHYRTPVILMYHSVRDSVDGGPYGIEITPEKFESQIDFLTSYFRVMPLVDFIDALNSGARTEGMAAITFDDAFEDNLSAAAPILRKYSAPATVFAPTGYIGRSYFWWDALPRLWSAAPERLAEAEQAIRTRFPDIAPQAASSSAQFQTAVWDRLRRVPMDLAYQFTEEFAARLGVSLENLPRPATESELPQFGRWPFDLGSHGVSHRVLSSLTMDDMHEEARSSRRFLQDRIGRPPATFCYPFGLSDRDVRNAVRDAGYAGAVNVMSSDAPILNYGDLFDLPRIDGGFEDAGNLAVRMRKVEEINAGAFIAARSARFASVAANAQQQPKGASQRERNSDRPDVSIIIPVFNAAPYLEECLDSVLGQSLETIEVICVDDASTDDSAKILQEAADRDPRVRVLSNPDNLGAGPSRNRGLDAARGRFLRVVDADDLLPRDSTQVLLSRAVASGADLVRGALTCFADPDPGKIEFVIATRDRVSTTFFDDRELWIPYWHPSYLLASDLLHDGSIRYPALQYGEDPVFMAKVLTKSRRTSVIADVVYLYRRYPKSTGSLGGNFAHVVDFFRHASLVKALFLECHPPAWIEGYGAFLKSELRGLLSRCTLDGDQTSYVNIEAQKLWGNGELVVDAVPQDVRNIAELKNVRSQCVLQEFA</sequence>
<evidence type="ECO:0000313" key="8">
    <source>
        <dbReference type="EMBL" id="MTV31623.1"/>
    </source>
</evidence>
<comment type="function">
    <text evidence="1">Is involved in generating a small heat-stable compound (Nod), an acylated oligomer of N-acetylglucosamine, that stimulates mitosis in various plant protoplasts.</text>
</comment>
<evidence type="ECO:0000256" key="3">
    <source>
        <dbReference type="ARBA" id="ARBA00010973"/>
    </source>
</evidence>
<comment type="subcellular location">
    <subcellularLocation>
        <location evidence="2">Secreted</location>
    </subcellularLocation>
</comment>
<keyword evidence="8" id="KW-0808">Transferase</keyword>
<proteinExistence type="inferred from homology"/>
<dbReference type="Pfam" id="PF00535">
    <property type="entry name" value="Glycos_transf_2"/>
    <property type="match status" value="1"/>
</dbReference>
<dbReference type="CDD" id="cd00761">
    <property type="entry name" value="Glyco_tranf_GTA_type"/>
    <property type="match status" value="1"/>
</dbReference>
<dbReference type="CDD" id="cd10918">
    <property type="entry name" value="CE4_NodB_like_5s_6s"/>
    <property type="match status" value="1"/>
</dbReference>
<dbReference type="SUPFAM" id="SSF88713">
    <property type="entry name" value="Glycoside hydrolase/deacetylase"/>
    <property type="match status" value="1"/>
</dbReference>
<evidence type="ECO:0000259" key="7">
    <source>
        <dbReference type="PROSITE" id="PS51677"/>
    </source>
</evidence>
<dbReference type="PANTHER" id="PTHR34216">
    <property type="match status" value="1"/>
</dbReference>
<comment type="caution">
    <text evidence="8">The sequence shown here is derived from an EMBL/GenBank/DDBJ whole genome shotgun (WGS) entry which is preliminary data.</text>
</comment>
<organism evidence="8 9">
    <name type="scientific">Rhodoblastus acidophilus</name>
    <name type="common">Rhodopseudomonas acidophila</name>
    <dbReference type="NCBI Taxonomy" id="1074"/>
    <lineage>
        <taxon>Bacteria</taxon>
        <taxon>Pseudomonadati</taxon>
        <taxon>Pseudomonadota</taxon>
        <taxon>Alphaproteobacteria</taxon>
        <taxon>Hyphomicrobiales</taxon>
        <taxon>Rhodoblastaceae</taxon>
        <taxon>Rhodoblastus</taxon>
    </lineage>
</organism>
<evidence type="ECO:0000256" key="2">
    <source>
        <dbReference type="ARBA" id="ARBA00004613"/>
    </source>
</evidence>
<dbReference type="GO" id="GO:0016740">
    <property type="term" value="F:transferase activity"/>
    <property type="evidence" value="ECO:0007669"/>
    <property type="project" value="UniProtKB-KW"/>
</dbReference>
<evidence type="ECO:0000256" key="6">
    <source>
        <dbReference type="ARBA" id="ARBA00032976"/>
    </source>
</evidence>
<dbReference type="OrthoDB" id="174925at2"/>
<dbReference type="InterPro" id="IPR001173">
    <property type="entry name" value="Glyco_trans_2-like"/>
</dbReference>
<dbReference type="PROSITE" id="PS51677">
    <property type="entry name" value="NODB"/>
    <property type="match status" value="1"/>
</dbReference>
<dbReference type="EMBL" id="WNKS01000009">
    <property type="protein sequence ID" value="MTV31623.1"/>
    <property type="molecule type" value="Genomic_DNA"/>
</dbReference>
<dbReference type="InterPro" id="IPR002509">
    <property type="entry name" value="NODB_dom"/>
</dbReference>
<accession>A0A6N8DR08</accession>
<evidence type="ECO:0000256" key="1">
    <source>
        <dbReference type="ARBA" id="ARBA00003236"/>
    </source>
</evidence>
<dbReference type="InterPro" id="IPR051398">
    <property type="entry name" value="Polysacch_Deacetylase"/>
</dbReference>
<dbReference type="InterPro" id="IPR011330">
    <property type="entry name" value="Glyco_hydro/deAcase_b/a-brl"/>
</dbReference>
<dbReference type="GO" id="GO:0005975">
    <property type="term" value="P:carbohydrate metabolic process"/>
    <property type="evidence" value="ECO:0007669"/>
    <property type="project" value="InterPro"/>
</dbReference>
<protein>
    <recommendedName>
        <fullName evidence="4">Chitooligosaccharide deacetylase</fullName>
    </recommendedName>
    <alternativeName>
        <fullName evidence="6">Nodulation protein B</fullName>
    </alternativeName>
</protein>
<dbReference type="RefSeq" id="WP_155446312.1">
    <property type="nucleotide sequence ID" value="NZ_JAOQNR010000008.1"/>
</dbReference>
<dbReference type="Pfam" id="PF01522">
    <property type="entry name" value="Polysacc_deac_1"/>
    <property type="match status" value="2"/>
</dbReference>
<feature type="domain" description="NodB homology" evidence="7">
    <location>
        <begin position="65"/>
        <end position="271"/>
    </location>
</feature>
<gene>
    <name evidence="8" type="ORF">GJ654_11530</name>
</gene>
<dbReference type="Gene3D" id="3.20.20.370">
    <property type="entry name" value="Glycoside hydrolase/deacetylase"/>
    <property type="match status" value="1"/>
</dbReference>
<evidence type="ECO:0000313" key="9">
    <source>
        <dbReference type="Proteomes" id="UP000439113"/>
    </source>
</evidence>
<dbReference type="Proteomes" id="UP000439113">
    <property type="component" value="Unassembled WGS sequence"/>
</dbReference>
<dbReference type="AlphaFoldDB" id="A0A6N8DR08"/>
<keyword evidence="5" id="KW-0732">Signal</keyword>